<gene>
    <name evidence="2" type="ORF">JF290_10995</name>
</gene>
<name>A0A8J7J7M0_9RHOB</name>
<reference evidence="2" key="1">
    <citation type="submission" date="2020-12" db="EMBL/GenBank/DDBJ databases">
        <title>Sedimentitalea sp. nov., isolated from sand in Incheon.</title>
        <authorList>
            <person name="Kim W."/>
        </authorList>
    </citation>
    <scope>NUCLEOTIDE SEQUENCE</scope>
    <source>
        <strain evidence="2">CAU 1593</strain>
    </source>
</reference>
<dbReference type="RefSeq" id="WP_199024935.1">
    <property type="nucleotide sequence ID" value="NZ_JAELVR010000007.1"/>
</dbReference>
<evidence type="ECO:0000256" key="1">
    <source>
        <dbReference type="ARBA" id="ARBA00007068"/>
    </source>
</evidence>
<dbReference type="SUPFAM" id="SSF56266">
    <property type="entry name" value="DmpA/ArgJ-like"/>
    <property type="match status" value="1"/>
</dbReference>
<accession>A0A8J7J7M0</accession>
<dbReference type="PANTHER" id="PTHR36512:SF3">
    <property type="entry name" value="BLR5678 PROTEIN"/>
    <property type="match status" value="1"/>
</dbReference>
<sequence>MIPGPRNLITDVPGLMVGNAQDAALKSGATVLTADAPFTASVAVMGGAPGTRETDLLAPDKSVTRVDALVLSGGSAFGLDAASGVMDGLRAAGRGFRIADAIIPIVPAAIIFDLLNGGDKSWRDNPYRHLGRAAFDAAAPEFDLGTAGAGTGALSAMLKGGLGSASLVLDDGTTVGALVAANPMGSVTTPGEQHFWAAPFEIDAEFGGLGPDPAAGLGRTLDSRKMQAMRARAQERANTTIAIVATDAALDKAQCQRVATAAHDGIGRAIVPAHAPGDGDLVFALSTAERAMQAPERDLALIGHAASLCLSRAIARAIHLARPAPGDLLPCWSDATP</sequence>
<organism evidence="2 3">
    <name type="scientific">Sedimentitalea arenosa</name>
    <dbReference type="NCBI Taxonomy" id="2798803"/>
    <lineage>
        <taxon>Bacteria</taxon>
        <taxon>Pseudomonadati</taxon>
        <taxon>Pseudomonadota</taxon>
        <taxon>Alphaproteobacteria</taxon>
        <taxon>Rhodobacterales</taxon>
        <taxon>Paracoccaceae</taxon>
        <taxon>Sedimentitalea</taxon>
    </lineage>
</organism>
<protein>
    <submittedName>
        <fullName evidence="2">P1 family peptidase</fullName>
    </submittedName>
</protein>
<dbReference type="InterPro" id="IPR005321">
    <property type="entry name" value="Peptidase_S58_DmpA"/>
</dbReference>
<keyword evidence="3" id="KW-1185">Reference proteome</keyword>
<comment type="caution">
    <text evidence="2">The sequence shown here is derived from an EMBL/GenBank/DDBJ whole genome shotgun (WGS) entry which is preliminary data.</text>
</comment>
<comment type="similarity">
    <text evidence="1">Belongs to the peptidase S58 family.</text>
</comment>
<dbReference type="Gene3D" id="3.60.70.12">
    <property type="entry name" value="L-amino peptidase D-ALA esterase/amidase"/>
    <property type="match status" value="1"/>
</dbReference>
<dbReference type="EMBL" id="JAELVR010000007">
    <property type="protein sequence ID" value="MBJ6372052.1"/>
    <property type="molecule type" value="Genomic_DNA"/>
</dbReference>
<dbReference type="PANTHER" id="PTHR36512">
    <property type="entry name" value="D-AMINOPEPTIDASE"/>
    <property type="match status" value="1"/>
</dbReference>
<dbReference type="CDD" id="cd02252">
    <property type="entry name" value="nylC_like"/>
    <property type="match status" value="1"/>
</dbReference>
<evidence type="ECO:0000313" key="3">
    <source>
        <dbReference type="Proteomes" id="UP000619079"/>
    </source>
</evidence>
<dbReference type="Pfam" id="PF03576">
    <property type="entry name" value="Peptidase_S58"/>
    <property type="match status" value="1"/>
</dbReference>
<dbReference type="AlphaFoldDB" id="A0A8J7J7M0"/>
<dbReference type="InterPro" id="IPR016117">
    <property type="entry name" value="ArgJ-like_dom_sf"/>
</dbReference>
<evidence type="ECO:0000313" key="2">
    <source>
        <dbReference type="EMBL" id="MBJ6372052.1"/>
    </source>
</evidence>
<dbReference type="Proteomes" id="UP000619079">
    <property type="component" value="Unassembled WGS sequence"/>
</dbReference>
<proteinExistence type="inferred from homology"/>
<dbReference type="GO" id="GO:0004177">
    <property type="term" value="F:aminopeptidase activity"/>
    <property type="evidence" value="ECO:0007669"/>
    <property type="project" value="TreeGrafter"/>
</dbReference>